<sequence length="146" mass="15757">MSVLKTVRIEAQMTDSFKVAADIRGHQMTIDQPAAGGGTDLGPTPLEMFLFSLGGCIATIGRIAAKQQKIELRHFAVSVEGDYDPAALLGRETESRAGFQTLRVTAEIDADLSSAQKQAFLDEVCDRCPLHDNIKLASEVVHTLAE</sequence>
<evidence type="ECO:0000313" key="1">
    <source>
        <dbReference type="EMBL" id="RVU31380.1"/>
    </source>
</evidence>
<dbReference type="Gene3D" id="3.30.300.20">
    <property type="match status" value="1"/>
</dbReference>
<gene>
    <name evidence="1" type="ORF">EOE65_05170</name>
</gene>
<dbReference type="SUPFAM" id="SSF82784">
    <property type="entry name" value="OsmC-like"/>
    <property type="match status" value="1"/>
</dbReference>
<dbReference type="PANTHER" id="PTHR35368:SF1">
    <property type="entry name" value="HYDROPEROXIDE REDUCTASE"/>
    <property type="match status" value="1"/>
</dbReference>
<dbReference type="Proteomes" id="UP000282818">
    <property type="component" value="Unassembled WGS sequence"/>
</dbReference>
<dbReference type="AlphaFoldDB" id="A0A437QA66"/>
<keyword evidence="2" id="KW-1185">Reference proteome</keyword>
<dbReference type="InterPro" id="IPR003718">
    <property type="entry name" value="OsmC/Ohr_fam"/>
</dbReference>
<protein>
    <submittedName>
        <fullName evidence="1">OsmC family peroxiredoxin</fullName>
    </submittedName>
</protein>
<dbReference type="InterPro" id="IPR036102">
    <property type="entry name" value="OsmC/Ohrsf"/>
</dbReference>
<name>A0A437QA66_9GAMM</name>
<dbReference type="InterPro" id="IPR052924">
    <property type="entry name" value="OsmC/Ohr_hydroprdx_reductase"/>
</dbReference>
<dbReference type="Pfam" id="PF02566">
    <property type="entry name" value="OsmC"/>
    <property type="match status" value="1"/>
</dbReference>
<dbReference type="PANTHER" id="PTHR35368">
    <property type="entry name" value="HYDROPEROXIDE REDUCTASE"/>
    <property type="match status" value="1"/>
</dbReference>
<evidence type="ECO:0000313" key="2">
    <source>
        <dbReference type="Proteomes" id="UP000282818"/>
    </source>
</evidence>
<reference evidence="1 2" key="1">
    <citation type="submission" date="2019-01" db="EMBL/GenBank/DDBJ databases">
        <authorList>
            <person name="Chen W.-M."/>
        </authorList>
    </citation>
    <scope>NUCLEOTIDE SEQUENCE [LARGE SCALE GENOMIC DNA]</scope>
    <source>
        <strain evidence="1 2">HPM-16</strain>
    </source>
</reference>
<accession>A0A437QA66</accession>
<organism evidence="1 2">
    <name type="scientific">Neptunomonas marina</name>
    <dbReference type="NCBI Taxonomy" id="1815562"/>
    <lineage>
        <taxon>Bacteria</taxon>
        <taxon>Pseudomonadati</taxon>
        <taxon>Pseudomonadota</taxon>
        <taxon>Gammaproteobacteria</taxon>
        <taxon>Oceanospirillales</taxon>
        <taxon>Oceanospirillaceae</taxon>
        <taxon>Neptunomonas</taxon>
    </lineage>
</organism>
<proteinExistence type="predicted"/>
<dbReference type="EMBL" id="SACQ01000002">
    <property type="protein sequence ID" value="RVU31380.1"/>
    <property type="molecule type" value="Genomic_DNA"/>
</dbReference>
<comment type="caution">
    <text evidence="1">The sequence shown here is derived from an EMBL/GenBank/DDBJ whole genome shotgun (WGS) entry which is preliminary data.</text>
</comment>
<dbReference type="InterPro" id="IPR015946">
    <property type="entry name" value="KH_dom-like_a/b"/>
</dbReference>
<dbReference type="RefSeq" id="WP_127693238.1">
    <property type="nucleotide sequence ID" value="NZ_SACQ01000002.1"/>
</dbReference>